<dbReference type="AlphaFoldDB" id="A0A7S8J210"/>
<dbReference type="KEGG" id="nkf:Nkreftii_004180"/>
<dbReference type="InterPro" id="IPR041677">
    <property type="entry name" value="DNA2/NAM7_AAA_11"/>
</dbReference>
<dbReference type="EMBL" id="CP047423">
    <property type="protein sequence ID" value="QPD06406.1"/>
    <property type="molecule type" value="Genomic_DNA"/>
</dbReference>
<keyword evidence="1" id="KW-0175">Coiled coil</keyword>
<dbReference type="GO" id="GO:0004386">
    <property type="term" value="F:helicase activity"/>
    <property type="evidence" value="ECO:0007669"/>
    <property type="project" value="InterPro"/>
</dbReference>
<proteinExistence type="predicted"/>
<evidence type="ECO:0000259" key="2">
    <source>
        <dbReference type="Pfam" id="PF13086"/>
    </source>
</evidence>
<feature type="coiled-coil region" evidence="1">
    <location>
        <begin position="311"/>
        <end position="373"/>
    </location>
</feature>
<evidence type="ECO:0000313" key="4">
    <source>
        <dbReference type="Proteomes" id="UP000593737"/>
    </source>
</evidence>
<dbReference type="Gene3D" id="3.40.50.300">
    <property type="entry name" value="P-loop containing nucleotide triphosphate hydrolases"/>
    <property type="match status" value="1"/>
</dbReference>
<evidence type="ECO:0000256" key="1">
    <source>
        <dbReference type="SAM" id="Coils"/>
    </source>
</evidence>
<evidence type="ECO:0000313" key="3">
    <source>
        <dbReference type="EMBL" id="QPD06406.1"/>
    </source>
</evidence>
<protein>
    <recommendedName>
        <fullName evidence="2">DNA2/NAM7 helicase helicase domain-containing protein</fullName>
    </recommendedName>
</protein>
<name>A0A7S8J210_9BACT</name>
<accession>A0A7S8J210</accession>
<sequence>MIMASRGLTVQVIVVVMTAHELIEAWSLCLEAERIRLTEAGHDAPILASQGRLLQTIGGLHLYEFIVPSDVALCGDLPVSVVPTDELETTEGIILHQTGNKILVQLVDGLGSDVPSVTLVPDLAGLRSTAAGRLREMLAKPDLFHFGPTERLASLLQMPEVAARTVPTPSSVFATVWMDDQSQRLQKLATLAVELIRANKRILFLSPSHHECDNAVGQVARTIKAGGLNYRMWVTRYELSVTTQAGGIYLHEMGFEAQMHQFLAKSQADKASLKGKYDRFRELVPLLAHKEAKQKDLDEVRSLEWRLVTQLRELQVRMADVEGTIQQFESLSLFQRLAMQALGKNAESLQQYRELYQRQIDQLDKEIDVAKGRIQQLVPEAAVPRGKRAEFDELKEYIAKLGGAKKVRELMAAEEHSNRQAFLQNRRLVATTPTRVASDPLFSQVRFDVLIIDEAPRIAAHTLLAAAGLIRERIIISGDPREIASAGQWAIPQVATHIAE</sequence>
<organism evidence="3 4">
    <name type="scientific">Candidatus Nitrospira kreftii</name>
    <dbReference type="NCBI Taxonomy" id="2652173"/>
    <lineage>
        <taxon>Bacteria</taxon>
        <taxon>Pseudomonadati</taxon>
        <taxon>Nitrospirota</taxon>
        <taxon>Nitrospiria</taxon>
        <taxon>Nitrospirales</taxon>
        <taxon>Nitrospiraceae</taxon>
        <taxon>Nitrospira</taxon>
    </lineage>
</organism>
<dbReference type="InterPro" id="IPR027417">
    <property type="entry name" value="P-loop_NTPase"/>
</dbReference>
<gene>
    <name evidence="3" type="ORF">Nkreftii_004180</name>
</gene>
<reference evidence="3 4" key="1">
    <citation type="journal article" date="2020" name="ISME J.">
        <title>Enrichment and physiological characterization of a novel comammox Nitrospira indicates ammonium inhibition of complete nitrification.</title>
        <authorList>
            <person name="Sakoula D."/>
            <person name="Koch H."/>
            <person name="Frank J."/>
            <person name="Jetten M.S.M."/>
            <person name="van Kessel M.A.H.J."/>
            <person name="Lucker S."/>
        </authorList>
    </citation>
    <scope>NUCLEOTIDE SEQUENCE [LARGE SCALE GENOMIC DNA]</scope>
    <source>
        <strain evidence="3">Comreactor17</strain>
    </source>
</reference>
<feature type="domain" description="DNA2/NAM7 helicase helicase" evidence="2">
    <location>
        <begin position="197"/>
        <end position="481"/>
    </location>
</feature>
<dbReference type="Pfam" id="PF13086">
    <property type="entry name" value="AAA_11"/>
    <property type="match status" value="1"/>
</dbReference>
<dbReference type="Proteomes" id="UP000593737">
    <property type="component" value="Chromosome"/>
</dbReference>
<dbReference type="SUPFAM" id="SSF52540">
    <property type="entry name" value="P-loop containing nucleoside triphosphate hydrolases"/>
    <property type="match status" value="1"/>
</dbReference>